<gene>
    <name evidence="1" type="ORF">PV327_006177</name>
</gene>
<reference evidence="1" key="1">
    <citation type="journal article" date="2023" name="bioRxiv">
        <title>Scaffold-level genome assemblies of two parasitoid biocontrol wasps reveal the parthenogenesis mechanism and an associated novel virus.</title>
        <authorList>
            <person name="Inwood S."/>
            <person name="Skelly J."/>
            <person name="Guhlin J."/>
            <person name="Harrop T."/>
            <person name="Goldson S."/>
            <person name="Dearden P."/>
        </authorList>
    </citation>
    <scope>NUCLEOTIDE SEQUENCE</scope>
    <source>
        <strain evidence="1">Lincoln</strain>
        <tissue evidence="1">Whole body</tissue>
    </source>
</reference>
<organism evidence="1 2">
    <name type="scientific">Microctonus hyperodae</name>
    <name type="common">Parasitoid wasp</name>
    <dbReference type="NCBI Taxonomy" id="165561"/>
    <lineage>
        <taxon>Eukaryota</taxon>
        <taxon>Metazoa</taxon>
        <taxon>Ecdysozoa</taxon>
        <taxon>Arthropoda</taxon>
        <taxon>Hexapoda</taxon>
        <taxon>Insecta</taxon>
        <taxon>Pterygota</taxon>
        <taxon>Neoptera</taxon>
        <taxon>Endopterygota</taxon>
        <taxon>Hymenoptera</taxon>
        <taxon>Apocrita</taxon>
        <taxon>Ichneumonoidea</taxon>
        <taxon>Braconidae</taxon>
        <taxon>Euphorinae</taxon>
        <taxon>Microctonus</taxon>
    </lineage>
</organism>
<dbReference type="EMBL" id="JAQQBR010001833">
    <property type="protein sequence ID" value="KAK0162397.1"/>
    <property type="molecule type" value="Genomic_DNA"/>
</dbReference>
<evidence type="ECO:0000313" key="1">
    <source>
        <dbReference type="EMBL" id="KAK0162397.1"/>
    </source>
</evidence>
<protein>
    <submittedName>
        <fullName evidence="1">Uncharacterized protein</fullName>
    </submittedName>
</protein>
<evidence type="ECO:0000313" key="2">
    <source>
        <dbReference type="Proteomes" id="UP001168972"/>
    </source>
</evidence>
<reference evidence="1" key="2">
    <citation type="submission" date="2023-03" db="EMBL/GenBank/DDBJ databases">
        <authorList>
            <person name="Inwood S.N."/>
            <person name="Skelly J.G."/>
            <person name="Guhlin J."/>
            <person name="Harrop T.W.R."/>
            <person name="Goldson S.G."/>
            <person name="Dearden P.K."/>
        </authorList>
    </citation>
    <scope>NUCLEOTIDE SEQUENCE</scope>
    <source>
        <strain evidence="1">Lincoln</strain>
        <tissue evidence="1">Whole body</tissue>
    </source>
</reference>
<comment type="caution">
    <text evidence="1">The sequence shown here is derived from an EMBL/GenBank/DDBJ whole genome shotgun (WGS) entry which is preliminary data.</text>
</comment>
<dbReference type="AlphaFoldDB" id="A0AA39F3S4"/>
<accession>A0AA39F3S4</accession>
<name>A0AA39F3S4_MICHY</name>
<proteinExistence type="predicted"/>
<sequence length="232" mass="26628">MHFNKFISFMNDAIVFGEDREGTNIMENMEGLFFHWWLAMVSFVELDGSLRQYGYKMMYHKQPKNFSFIGYGDNVQLIKNVSNEIVANSRSDDDVIILENAHSLEIKFRRDCKGILPPANTRRHGETNLLHEATLQVIPYNYSLINSFSSRYLSKYLDAKNELGQTEPMLIVVIGLVTPLHNYFSMHVEVMYPVPSNTGFTIAMNALVNPRTVANDVPADLVRQNDHNECVQ</sequence>
<dbReference type="Proteomes" id="UP001168972">
    <property type="component" value="Unassembled WGS sequence"/>
</dbReference>
<keyword evidence="2" id="KW-1185">Reference proteome</keyword>